<protein>
    <submittedName>
        <fullName evidence="8">Phytoene synthase</fullName>
    </submittedName>
</protein>
<dbReference type="EMBL" id="KE346363">
    <property type="protein sequence ID" value="KJE92383.1"/>
    <property type="molecule type" value="Genomic_DNA"/>
</dbReference>
<accession>A0A0D2WP63</accession>
<keyword evidence="3" id="KW-0809">Transit peptide</keyword>
<dbReference type="InterPro" id="IPR002060">
    <property type="entry name" value="Squ/phyt_synthse"/>
</dbReference>
<organism evidence="8 9">
    <name type="scientific">Capsaspora owczarzaki (strain ATCC 30864)</name>
    <dbReference type="NCBI Taxonomy" id="595528"/>
    <lineage>
        <taxon>Eukaryota</taxon>
        <taxon>Filasterea</taxon>
        <taxon>Capsaspora</taxon>
    </lineage>
</organism>
<dbReference type="eggNOG" id="KOG4411">
    <property type="taxonomic scope" value="Eukaryota"/>
</dbReference>
<dbReference type="OrthoDB" id="270318at2759"/>
<keyword evidence="2" id="KW-0999">Mitochondrion inner membrane</keyword>
<feature type="region of interest" description="Disordered" evidence="7">
    <location>
        <begin position="102"/>
        <end position="178"/>
    </location>
</feature>
<evidence type="ECO:0000313" key="8">
    <source>
        <dbReference type="EMBL" id="KJE92383.1"/>
    </source>
</evidence>
<dbReference type="Pfam" id="PF00494">
    <property type="entry name" value="SQS_PSY"/>
    <property type="match status" value="1"/>
</dbReference>
<name>A0A0D2WP63_CAPO3</name>
<dbReference type="RefSeq" id="XP_004364202.2">
    <property type="nucleotide sequence ID" value="XM_004364145.2"/>
</dbReference>
<keyword evidence="5" id="KW-0472">Membrane</keyword>
<dbReference type="STRING" id="595528.A0A0D2WP63"/>
<dbReference type="AlphaFoldDB" id="A0A0D2WP63"/>
<evidence type="ECO:0000256" key="3">
    <source>
        <dbReference type="ARBA" id="ARBA00022946"/>
    </source>
</evidence>
<evidence type="ECO:0000256" key="4">
    <source>
        <dbReference type="ARBA" id="ARBA00023128"/>
    </source>
</evidence>
<feature type="compositionally biased region" description="Low complexity" evidence="7">
    <location>
        <begin position="161"/>
        <end position="175"/>
    </location>
</feature>
<dbReference type="Proteomes" id="UP000008743">
    <property type="component" value="Unassembled WGS sequence"/>
</dbReference>
<dbReference type="PANTHER" id="PTHR21181:SF13">
    <property type="entry name" value="NADH DEHYDROGENASE (UBIQUINONE) COMPLEX I, ASSEMBLY FACTOR 6"/>
    <property type="match status" value="1"/>
</dbReference>
<keyword evidence="9" id="KW-1185">Reference proteome</keyword>
<comment type="similarity">
    <text evidence="6">Belongs to the NDUFAF6 family.</text>
</comment>
<keyword evidence="4" id="KW-0496">Mitochondrion</keyword>
<evidence type="ECO:0000313" key="9">
    <source>
        <dbReference type="Proteomes" id="UP000008743"/>
    </source>
</evidence>
<dbReference type="PhylomeDB" id="A0A0D2WP63"/>
<dbReference type="SUPFAM" id="SSF48576">
    <property type="entry name" value="Terpenoid synthases"/>
    <property type="match status" value="1"/>
</dbReference>
<reference evidence="9" key="1">
    <citation type="submission" date="2011-02" db="EMBL/GenBank/DDBJ databases">
        <title>The Genome Sequence of Capsaspora owczarzaki ATCC 30864.</title>
        <authorList>
            <person name="Russ C."/>
            <person name="Cuomo C."/>
            <person name="Burger G."/>
            <person name="Gray M.W."/>
            <person name="Holland P.W.H."/>
            <person name="King N."/>
            <person name="Lang F.B.F."/>
            <person name="Roger A.J."/>
            <person name="Ruiz-Trillo I."/>
            <person name="Young S.K."/>
            <person name="Zeng Q."/>
            <person name="Gargeya S."/>
            <person name="Alvarado L."/>
            <person name="Berlin A."/>
            <person name="Chapman S.B."/>
            <person name="Chen Z."/>
            <person name="Freedman E."/>
            <person name="Gellesch M."/>
            <person name="Goldberg J."/>
            <person name="Griggs A."/>
            <person name="Gujja S."/>
            <person name="Heilman E."/>
            <person name="Heiman D."/>
            <person name="Howarth C."/>
            <person name="Mehta T."/>
            <person name="Neiman D."/>
            <person name="Pearson M."/>
            <person name="Roberts A."/>
            <person name="Saif S."/>
            <person name="Shea T."/>
            <person name="Shenoy N."/>
            <person name="Sisk P."/>
            <person name="Stolte C."/>
            <person name="Sykes S."/>
            <person name="White J."/>
            <person name="Yandava C."/>
            <person name="Haas B."/>
            <person name="Nusbaum C."/>
            <person name="Birren B."/>
        </authorList>
    </citation>
    <scope>NUCLEOTIDE SEQUENCE</scope>
    <source>
        <strain evidence="9">ATCC 30864</strain>
    </source>
</reference>
<evidence type="ECO:0000256" key="1">
    <source>
        <dbReference type="ARBA" id="ARBA00004273"/>
    </source>
</evidence>
<dbReference type="InterPro" id="IPR008949">
    <property type="entry name" value="Isoprenoid_synthase_dom_sf"/>
</dbReference>
<dbReference type="GO" id="GO:0005743">
    <property type="term" value="C:mitochondrial inner membrane"/>
    <property type="evidence" value="ECO:0007669"/>
    <property type="project" value="UniProtKB-SubCell"/>
</dbReference>
<dbReference type="InParanoid" id="A0A0D2WP63"/>
<evidence type="ECO:0000256" key="5">
    <source>
        <dbReference type="ARBA" id="ARBA00023136"/>
    </source>
</evidence>
<proteinExistence type="inferred from homology"/>
<evidence type="ECO:0000256" key="7">
    <source>
        <dbReference type="SAM" id="MobiDB-lite"/>
    </source>
</evidence>
<feature type="compositionally biased region" description="Low complexity" evidence="7">
    <location>
        <begin position="143"/>
        <end position="152"/>
    </location>
</feature>
<dbReference type="PANTHER" id="PTHR21181">
    <property type="match status" value="1"/>
</dbReference>
<evidence type="ECO:0000256" key="2">
    <source>
        <dbReference type="ARBA" id="ARBA00022792"/>
    </source>
</evidence>
<evidence type="ECO:0000256" key="6">
    <source>
        <dbReference type="ARBA" id="ARBA00038273"/>
    </source>
</evidence>
<dbReference type="GO" id="GO:0032981">
    <property type="term" value="P:mitochondrial respiratory chain complex I assembly"/>
    <property type="evidence" value="ECO:0007669"/>
    <property type="project" value="TreeGrafter"/>
</dbReference>
<dbReference type="Gene3D" id="1.10.600.10">
    <property type="entry name" value="Farnesyl Diphosphate Synthase"/>
    <property type="match status" value="1"/>
</dbReference>
<comment type="subcellular location">
    <subcellularLocation>
        <location evidence="1">Mitochondrion inner membrane</location>
    </subcellularLocation>
</comment>
<sequence length="457" mass="49141">MFARATRFAASSSASMTLRSTVILRDTLVRSSEATGLGLPGPCAPGHDGRSMVTVAQSLAHPPSRPSSSFWSSSSSSSSMSSSIKAVNASMAPMSLSVARLHAKTMHSSTSSAPPPKPEPTTKHPDSSKVPPFIAVSGSASGTPNAQPTASAPTPPPPPQATSSATETSSQPSSARAVTPEQYCMDLVKKNDYEHYLETLLLPKRARDVSFAVRALNVEVARVSDVTTSKHAGRIRLQFWLDAVAAAAKQQGTPHHPVAQALQNVYKTQKLTSRWVSRLIEERTKLLDDKPFGTLQDVETYGENTYSGLLYLTLESMGIQSIQADHAASHVGKAEAIVTLLRATPANASNRRVYLPMELTAKHGVVQEDVVRGVNTKALQEVAYELASSAHVHLQTAQAMAADLPAGTAKVLLPAVPCAEFLERIQQADFNLFEPSLQQRNPMLPFSLFKHSWRKTF</sequence>
<gene>
    <name evidence="8" type="ORF">CAOG_003363</name>
</gene>